<dbReference type="EMBL" id="CP143423">
    <property type="protein sequence ID" value="WVX47111.1"/>
    <property type="molecule type" value="Genomic_DNA"/>
</dbReference>
<gene>
    <name evidence="1" type="ORF">ROLI_001760</name>
</gene>
<organism evidence="1 2">
    <name type="scientific">Roseobacter fucihabitans</name>
    <dbReference type="NCBI Taxonomy" id="1537242"/>
    <lineage>
        <taxon>Bacteria</taxon>
        <taxon>Pseudomonadati</taxon>
        <taxon>Pseudomonadota</taxon>
        <taxon>Alphaproteobacteria</taxon>
        <taxon>Rhodobacterales</taxon>
        <taxon>Roseobacteraceae</taxon>
        <taxon>Roseobacter</taxon>
    </lineage>
</organism>
<proteinExistence type="predicted"/>
<reference evidence="2" key="2">
    <citation type="submission" date="2024-01" db="EMBL/GenBank/DDBJ databases">
        <title>Roseobacter fucihabitans sp. nov., isolated from the brown alga Fucus spiralis.</title>
        <authorList>
            <person name="Hahnke S."/>
            <person name="Berger M."/>
            <person name="Schlingloff A."/>
            <person name="Athale I."/>
            <person name="Neumann-Schaal M."/>
            <person name="Adenaya A."/>
            <person name="Poehlein A."/>
            <person name="Daniel R."/>
            <person name="Pertersen J."/>
            <person name="Brinkhoff T."/>
        </authorList>
    </citation>
    <scope>NUCLEOTIDE SEQUENCE [LARGE SCALE GENOMIC DNA]</scope>
    <source>
        <strain evidence="2">B14</strain>
    </source>
</reference>
<accession>A0ABZ2BP51</accession>
<protein>
    <submittedName>
        <fullName evidence="1">Uncharacterized protein</fullName>
    </submittedName>
</protein>
<name>A0ABZ2BP51_9RHOB</name>
<keyword evidence="2" id="KW-1185">Reference proteome</keyword>
<evidence type="ECO:0000313" key="1">
    <source>
        <dbReference type="EMBL" id="WVX47111.1"/>
    </source>
</evidence>
<reference evidence="1 2" key="1">
    <citation type="submission" date="2015-07" db="EMBL/GenBank/DDBJ databases">
        <authorList>
            <person name="Voget S."/>
            <person name="Dogs M."/>
            <person name="Brinkhoff T.H."/>
            <person name="Daniel R."/>
        </authorList>
    </citation>
    <scope>NUCLEOTIDE SEQUENCE [LARGE SCALE GENOMIC DNA]</scope>
    <source>
        <strain evidence="1 2">B14</strain>
    </source>
</reference>
<sequence length="92" mass="10187">MFIAKCTIDFQKRAADLSEIKSASASMSALSMWMIIRSARGDVSNPYSRILSSFFDKICGPLRNGRRNRGNLILVLMQKCGIDVARADGQSQ</sequence>
<evidence type="ECO:0000313" key="2">
    <source>
        <dbReference type="Proteomes" id="UP001318682"/>
    </source>
</evidence>
<dbReference type="Proteomes" id="UP001318682">
    <property type="component" value="Chromosome"/>
</dbReference>